<evidence type="ECO:0008006" key="3">
    <source>
        <dbReference type="Google" id="ProtNLM"/>
    </source>
</evidence>
<dbReference type="AlphaFoldDB" id="A0AAE3XLV6"/>
<name>A0AAE3XLV6_9BACT</name>
<dbReference type="Gene3D" id="1.20.245.10">
    <property type="entry name" value="Lipoxygenase-1, Domain 5"/>
    <property type="match status" value="1"/>
</dbReference>
<proteinExistence type="predicted"/>
<dbReference type="SUPFAM" id="SSF48484">
    <property type="entry name" value="Lipoxigenase"/>
    <property type="match status" value="1"/>
</dbReference>
<dbReference type="Proteomes" id="UP001185092">
    <property type="component" value="Unassembled WGS sequence"/>
</dbReference>
<organism evidence="1 2">
    <name type="scientific">Aureibacter tunicatorum</name>
    <dbReference type="NCBI Taxonomy" id="866807"/>
    <lineage>
        <taxon>Bacteria</taxon>
        <taxon>Pseudomonadati</taxon>
        <taxon>Bacteroidota</taxon>
        <taxon>Cytophagia</taxon>
        <taxon>Cytophagales</taxon>
        <taxon>Persicobacteraceae</taxon>
        <taxon>Aureibacter</taxon>
    </lineage>
</organism>
<evidence type="ECO:0000313" key="2">
    <source>
        <dbReference type="Proteomes" id="UP001185092"/>
    </source>
</evidence>
<reference evidence="1" key="1">
    <citation type="submission" date="2023-07" db="EMBL/GenBank/DDBJ databases">
        <title>Genomic Encyclopedia of Type Strains, Phase IV (KMG-IV): sequencing the most valuable type-strain genomes for metagenomic binning, comparative biology and taxonomic classification.</title>
        <authorList>
            <person name="Goeker M."/>
        </authorList>
    </citation>
    <scope>NUCLEOTIDE SEQUENCE</scope>
    <source>
        <strain evidence="1">DSM 26174</strain>
    </source>
</reference>
<gene>
    <name evidence="1" type="ORF">HNQ88_001147</name>
</gene>
<accession>A0AAE3XLV6</accession>
<protein>
    <recommendedName>
        <fullName evidence="3">Lipoxygenase domain-containing protein</fullName>
    </recommendedName>
</protein>
<evidence type="ECO:0000313" key="1">
    <source>
        <dbReference type="EMBL" id="MDR6238171.1"/>
    </source>
</evidence>
<dbReference type="RefSeq" id="WP_309937636.1">
    <property type="nucleotide sequence ID" value="NZ_AP025305.1"/>
</dbReference>
<comment type="caution">
    <text evidence="1">The sequence shown here is derived from an EMBL/GenBank/DDBJ whole genome shotgun (WGS) entry which is preliminary data.</text>
</comment>
<sequence length="497" mass="58038">MNISEDIIELDAEIQNRLNIEAKALTKEKYLYERKGPWPQPSPEHPLGEAPAVLHLPKKEKSKWRWNIGLRYFRNMITYWPVALAYTFKNPTIDKVSDEEFNYIMTEESYSKFLHTCIDKDKRDAFAEYMTDENGEYFIIDLTLIKHIIPLKDMYASPTVALFKTNPKNKKKEVVAILMLFNGLVLSPNDGKAWELAKYYTLQGATYKLVLSEHALLHFPFDCINAISKTTLPKDSLLFKLMNPHFEFTLALNISVLESPNSPIENHQFMPYSALVGKPEGFRNMLVSGYKGIEGNSCYPLYQYTLSPRKIHSDYGIFLQEYFDTFLRFVTKVVKKIPVEEYAQIKLWARHISKWIPEFPDEIEICDEKVLARAVTKVIWDVSIAHAADHYNYSTIKINKVPLRLRVKPPQSKKCDFEQKDLGKFVDIFKYKMIQKLFFKPTNVTLLKNTQYNFNSSELVTLNQEFLSDLRQTEQKLLNRGIKNFIPLDQISRSIQY</sequence>
<keyword evidence="2" id="KW-1185">Reference proteome</keyword>
<dbReference type="EMBL" id="JAVDQD010000001">
    <property type="protein sequence ID" value="MDR6238171.1"/>
    <property type="molecule type" value="Genomic_DNA"/>
</dbReference>
<dbReference type="InterPro" id="IPR036226">
    <property type="entry name" value="LipOase_C_sf"/>
</dbReference>